<evidence type="ECO:0000313" key="3">
    <source>
        <dbReference type="EMBL" id="QNU68070.1"/>
    </source>
</evidence>
<organism evidence="3 4">
    <name type="scientific">Ruminiclostridium herbifermentans</name>
    <dbReference type="NCBI Taxonomy" id="2488810"/>
    <lineage>
        <taxon>Bacteria</taxon>
        <taxon>Bacillati</taxon>
        <taxon>Bacillota</taxon>
        <taxon>Clostridia</taxon>
        <taxon>Eubacteriales</taxon>
        <taxon>Oscillospiraceae</taxon>
        <taxon>Ruminiclostridium</taxon>
    </lineage>
</organism>
<gene>
    <name evidence="3" type="ORF">EHE19_006410</name>
</gene>
<name>A0A4U7JAT6_9FIRM</name>
<accession>A0A4U7JAT6</accession>
<keyword evidence="2" id="KW-0812">Transmembrane</keyword>
<feature type="compositionally biased region" description="Basic and acidic residues" evidence="1">
    <location>
        <begin position="67"/>
        <end position="79"/>
    </location>
</feature>
<sequence>MKFERKHRNIIIIAIAAFFILYGLLDMAFHFNIDKELVDKVSWILTIIAVALLFSGTKPKINNFDEDNNKLENDEDKQSNDINTENSIEADSKAESENSDMLIDGTVEQDNSNGADNKEN</sequence>
<keyword evidence="2" id="KW-0472">Membrane</keyword>
<feature type="compositionally biased region" description="Polar residues" evidence="1">
    <location>
        <begin position="108"/>
        <end position="120"/>
    </location>
</feature>
<keyword evidence="2" id="KW-1133">Transmembrane helix</keyword>
<evidence type="ECO:0000256" key="2">
    <source>
        <dbReference type="SAM" id="Phobius"/>
    </source>
</evidence>
<protein>
    <submittedName>
        <fullName evidence="3">Uncharacterized protein</fullName>
    </submittedName>
</protein>
<dbReference type="OrthoDB" id="9987831at2"/>
<feature type="transmembrane region" description="Helical" evidence="2">
    <location>
        <begin position="12"/>
        <end position="31"/>
    </location>
</feature>
<feature type="compositionally biased region" description="Polar residues" evidence="1">
    <location>
        <begin position="80"/>
        <end position="89"/>
    </location>
</feature>
<evidence type="ECO:0000256" key="1">
    <source>
        <dbReference type="SAM" id="MobiDB-lite"/>
    </source>
</evidence>
<feature type="transmembrane region" description="Helical" evidence="2">
    <location>
        <begin position="37"/>
        <end position="54"/>
    </location>
</feature>
<dbReference type="KEGG" id="rher:EHE19_006410"/>
<reference evidence="3 4" key="1">
    <citation type="submission" date="2020-09" db="EMBL/GenBank/DDBJ databases">
        <title>Characterization and genome sequencing of Ruminiclostridium sp. nov. MA18.</title>
        <authorList>
            <person name="Rettenmaier R."/>
            <person name="Kowollik M.-L."/>
            <person name="Liebl W."/>
            <person name="Zverlov V."/>
        </authorList>
    </citation>
    <scope>NUCLEOTIDE SEQUENCE [LARGE SCALE GENOMIC DNA]</scope>
    <source>
        <strain evidence="3 4">MA18</strain>
    </source>
</reference>
<proteinExistence type="predicted"/>
<dbReference type="EMBL" id="CP061336">
    <property type="protein sequence ID" value="QNU68070.1"/>
    <property type="molecule type" value="Genomic_DNA"/>
</dbReference>
<dbReference type="Proteomes" id="UP000306409">
    <property type="component" value="Chromosome"/>
</dbReference>
<dbReference type="RefSeq" id="WP_137698496.1">
    <property type="nucleotide sequence ID" value="NZ_CP061336.1"/>
</dbReference>
<evidence type="ECO:0000313" key="4">
    <source>
        <dbReference type="Proteomes" id="UP000306409"/>
    </source>
</evidence>
<dbReference type="AlphaFoldDB" id="A0A4U7JAT6"/>
<feature type="region of interest" description="Disordered" evidence="1">
    <location>
        <begin position="59"/>
        <end position="120"/>
    </location>
</feature>
<keyword evidence="4" id="KW-1185">Reference proteome</keyword>